<accession>A0ABP0JN26</accession>
<sequence length="212" mass="24026">MDDVSDVESVFQWGDAPYEEQNASETWGDVEMASGPPVKHTFVHYSIGKRCRRRCRSAPPGCGTAPPGSAAAAVRAEEKVEKRVAMDGKLYSSAEFEQYYGEDGKTFWSQAKRACSYCSTFKLIRDGFYNFPGLVATFGEEVAQNMWKWKRPVDLERLRWRKRKELYDKVPSVCRHVGRSCPLEVCHQPPCVHLMHGLCNRHGCSLCHCQGP</sequence>
<comment type="caution">
    <text evidence="1">The sequence shown here is derived from an EMBL/GenBank/DDBJ whole genome shotgun (WGS) entry which is preliminary data.</text>
</comment>
<keyword evidence="2" id="KW-1185">Reference proteome</keyword>
<evidence type="ECO:0000313" key="1">
    <source>
        <dbReference type="EMBL" id="CAK9015839.1"/>
    </source>
</evidence>
<organism evidence="1 2">
    <name type="scientific">Durusdinium trenchii</name>
    <dbReference type="NCBI Taxonomy" id="1381693"/>
    <lineage>
        <taxon>Eukaryota</taxon>
        <taxon>Sar</taxon>
        <taxon>Alveolata</taxon>
        <taxon>Dinophyceae</taxon>
        <taxon>Suessiales</taxon>
        <taxon>Symbiodiniaceae</taxon>
        <taxon>Durusdinium</taxon>
    </lineage>
</organism>
<evidence type="ECO:0000313" key="2">
    <source>
        <dbReference type="Proteomes" id="UP001642464"/>
    </source>
</evidence>
<name>A0ABP0JN26_9DINO</name>
<dbReference type="Proteomes" id="UP001642464">
    <property type="component" value="Unassembled WGS sequence"/>
</dbReference>
<dbReference type="EMBL" id="CAXAMM010007925">
    <property type="protein sequence ID" value="CAK9015839.1"/>
    <property type="molecule type" value="Genomic_DNA"/>
</dbReference>
<protein>
    <submittedName>
        <fullName evidence="1">Uncharacterized protein</fullName>
    </submittedName>
</protein>
<proteinExistence type="predicted"/>
<reference evidence="1 2" key="1">
    <citation type="submission" date="2024-02" db="EMBL/GenBank/DDBJ databases">
        <authorList>
            <person name="Chen Y."/>
            <person name="Shah S."/>
            <person name="Dougan E. K."/>
            <person name="Thang M."/>
            <person name="Chan C."/>
        </authorList>
    </citation>
    <scope>NUCLEOTIDE SEQUENCE [LARGE SCALE GENOMIC DNA]</scope>
</reference>
<gene>
    <name evidence="1" type="ORF">SCF082_LOCUS12928</name>
</gene>